<reference evidence="4 5" key="1">
    <citation type="journal article" date="2019" name="Mol. Ecol. Resour.">
        <title>Improving Illumina assemblies with Hi-C and long reads: an example with the North African dromedary.</title>
        <authorList>
            <person name="Elbers J.P."/>
            <person name="Rogers M.F."/>
            <person name="Perelman P.L."/>
            <person name="Proskuryakova A.A."/>
            <person name="Serdyukova N.A."/>
            <person name="Johnson W.E."/>
            <person name="Horin P."/>
            <person name="Corander J."/>
            <person name="Murphy D."/>
            <person name="Burger P.A."/>
        </authorList>
    </citation>
    <scope>NUCLEOTIDE SEQUENCE [LARGE SCALE GENOMIC DNA]</scope>
    <source>
        <strain evidence="4">Drom800</strain>
        <tissue evidence="4">Blood</tissue>
    </source>
</reference>
<evidence type="ECO:0000313" key="4">
    <source>
        <dbReference type="EMBL" id="KAB1263656.1"/>
    </source>
</evidence>
<feature type="signal peptide" evidence="2">
    <location>
        <begin position="1"/>
        <end position="23"/>
    </location>
</feature>
<dbReference type="AlphaFoldDB" id="A0A5N4CXS5"/>
<dbReference type="Proteomes" id="UP000299084">
    <property type="component" value="Unassembled WGS sequence"/>
</dbReference>
<feature type="region of interest" description="Disordered" evidence="1">
    <location>
        <begin position="201"/>
        <end position="222"/>
    </location>
</feature>
<evidence type="ECO:0000259" key="3">
    <source>
        <dbReference type="Pfam" id="PF19439"/>
    </source>
</evidence>
<evidence type="ECO:0000256" key="1">
    <source>
        <dbReference type="SAM" id="MobiDB-lite"/>
    </source>
</evidence>
<sequence length="246" mass="26323">MTCLLISEVQVLLAWLSDDPTTTEQPQPNFPDQLVIVNETESDARPSKSLVRSADTETVNLSPSLIPAQQPTISLLCEDTADTLSVESLTLVPPVDPHSLRTLASIPPPPTPAAVGTGTPGEGAEHPEPAGPTEQPSVLPFPPTKPARLLLSAEGSSHLNTRIQVTRGKQAGHSPTSEDKRRARLTRAQGACVMLLHLGQRDGLPTKGRGGRSRTGPGAIPEHTNVHWRELQKSLEMGVRGLPRNF</sequence>
<organism evidence="4 5">
    <name type="scientific">Camelus dromedarius</name>
    <name type="common">Dromedary</name>
    <name type="synonym">Arabian camel</name>
    <dbReference type="NCBI Taxonomy" id="9838"/>
    <lineage>
        <taxon>Eukaryota</taxon>
        <taxon>Metazoa</taxon>
        <taxon>Chordata</taxon>
        <taxon>Craniata</taxon>
        <taxon>Vertebrata</taxon>
        <taxon>Euteleostomi</taxon>
        <taxon>Mammalia</taxon>
        <taxon>Eutheria</taxon>
        <taxon>Laurasiatheria</taxon>
        <taxon>Artiodactyla</taxon>
        <taxon>Tylopoda</taxon>
        <taxon>Camelidae</taxon>
        <taxon>Camelus</taxon>
    </lineage>
</organism>
<evidence type="ECO:0000256" key="2">
    <source>
        <dbReference type="SAM" id="SignalP"/>
    </source>
</evidence>
<comment type="caution">
    <text evidence="4">The sequence shown here is derived from an EMBL/GenBank/DDBJ whole genome shotgun (WGS) entry which is preliminary data.</text>
</comment>
<gene>
    <name evidence="4" type="ORF">Cadr_000024160</name>
</gene>
<name>A0A5N4CXS5_CAMDR</name>
<protein>
    <submittedName>
        <fullName evidence="4">Protein CLEC16A</fullName>
    </submittedName>
</protein>
<keyword evidence="5" id="KW-1185">Reference proteome</keyword>
<feature type="domain" description="CLEC16A/TT9 C-terminal" evidence="3">
    <location>
        <begin position="17"/>
        <end position="103"/>
    </location>
</feature>
<dbReference type="STRING" id="9838.ENSCDRP00005027504"/>
<proteinExistence type="predicted"/>
<dbReference type="EMBL" id="JWIN03000018">
    <property type="protein sequence ID" value="KAB1263656.1"/>
    <property type="molecule type" value="Genomic_DNA"/>
</dbReference>
<dbReference type="Pfam" id="PF19439">
    <property type="entry name" value="CLEC16A_C"/>
    <property type="match status" value="1"/>
</dbReference>
<dbReference type="InterPro" id="IPR045820">
    <property type="entry name" value="CLEC16A/TT9_C"/>
</dbReference>
<feature type="chain" id="PRO_5024311074" evidence="2">
    <location>
        <begin position="24"/>
        <end position="246"/>
    </location>
</feature>
<evidence type="ECO:0000313" key="5">
    <source>
        <dbReference type="Proteomes" id="UP000299084"/>
    </source>
</evidence>
<feature type="region of interest" description="Disordered" evidence="1">
    <location>
        <begin position="100"/>
        <end position="141"/>
    </location>
</feature>
<keyword evidence="2" id="KW-0732">Signal</keyword>
<accession>A0A5N4CXS5</accession>